<dbReference type="Gene3D" id="3.40.630.10">
    <property type="entry name" value="Zn peptidases"/>
    <property type="match status" value="1"/>
</dbReference>
<feature type="domain" description="Peptidase M28" evidence="1">
    <location>
        <begin position="61"/>
        <end position="279"/>
    </location>
</feature>
<organism evidence="2">
    <name type="scientific">marine metagenome</name>
    <dbReference type="NCBI Taxonomy" id="408172"/>
    <lineage>
        <taxon>unclassified sequences</taxon>
        <taxon>metagenomes</taxon>
        <taxon>ecological metagenomes</taxon>
    </lineage>
</organism>
<reference evidence="2" key="1">
    <citation type="submission" date="2018-05" db="EMBL/GenBank/DDBJ databases">
        <authorList>
            <person name="Lanie J.A."/>
            <person name="Ng W.-L."/>
            <person name="Kazmierczak K.M."/>
            <person name="Andrzejewski T.M."/>
            <person name="Davidsen T.M."/>
            <person name="Wayne K.J."/>
            <person name="Tettelin H."/>
            <person name="Glass J.I."/>
            <person name="Rusch D."/>
            <person name="Podicherti R."/>
            <person name="Tsui H.-C.T."/>
            <person name="Winkler M.E."/>
        </authorList>
    </citation>
    <scope>NUCLEOTIDE SEQUENCE</scope>
</reference>
<evidence type="ECO:0000313" key="2">
    <source>
        <dbReference type="EMBL" id="SVC58404.1"/>
    </source>
</evidence>
<dbReference type="GO" id="GO:0006508">
    <property type="term" value="P:proteolysis"/>
    <property type="evidence" value="ECO:0007669"/>
    <property type="project" value="InterPro"/>
</dbReference>
<dbReference type="PANTHER" id="PTHR12147">
    <property type="entry name" value="METALLOPEPTIDASE M28 FAMILY MEMBER"/>
    <property type="match status" value="1"/>
</dbReference>
<dbReference type="EMBL" id="UINC01099269">
    <property type="protein sequence ID" value="SVC58404.1"/>
    <property type="molecule type" value="Genomic_DNA"/>
</dbReference>
<dbReference type="Pfam" id="PF04389">
    <property type="entry name" value="Peptidase_M28"/>
    <property type="match status" value="1"/>
</dbReference>
<gene>
    <name evidence="2" type="ORF">METZ01_LOCUS311258</name>
</gene>
<dbReference type="InterPro" id="IPR045175">
    <property type="entry name" value="M28_fam"/>
</dbReference>
<dbReference type="PANTHER" id="PTHR12147:SF26">
    <property type="entry name" value="PEPTIDASE M28 DOMAIN-CONTAINING PROTEIN"/>
    <property type="match status" value="1"/>
</dbReference>
<name>A0A382NB32_9ZZZZ</name>
<dbReference type="InterPro" id="IPR007484">
    <property type="entry name" value="Peptidase_M28"/>
</dbReference>
<accession>A0A382NB32</accession>
<dbReference type="AlphaFoldDB" id="A0A382NB32"/>
<dbReference type="SUPFAM" id="SSF53187">
    <property type="entry name" value="Zn-dependent exopeptidases"/>
    <property type="match status" value="1"/>
</dbReference>
<proteinExistence type="predicted"/>
<dbReference type="GO" id="GO:0008235">
    <property type="term" value="F:metalloexopeptidase activity"/>
    <property type="evidence" value="ECO:0007669"/>
    <property type="project" value="InterPro"/>
</dbReference>
<protein>
    <recommendedName>
        <fullName evidence="1">Peptidase M28 domain-containing protein</fullName>
    </recommendedName>
</protein>
<evidence type="ECO:0000259" key="1">
    <source>
        <dbReference type="Pfam" id="PF04389"/>
    </source>
</evidence>
<sequence length="289" mass="31847">MPEFGLERIRQHLENLVGERNPFTRPEHLKKTAQYLYNQFEIMGLEVTQETVEYEGTQSLNILGQTPGDPGANGLFVLAAHYDSVPDTPGADDNASAVTALLEIAHDLRQTSLLKPLIFSAFTLEEYGFIGAKHFIDRDPKRKNQISGMISLEMVGFINTTPGSQSYPSYVDSSQYPDTGDFIAVVGNEPSAGLAQVLAEGMAHSIPSLKVETLVVPGQGENFTEVRLSDHSPFWDAGIPAVMVTDTAFFRNPNYHQPSDTLETLDLEFIRDNARAVAGFLKKFLNHTG</sequence>